<dbReference type="HOGENOM" id="CLU_3094954_0_0_9"/>
<evidence type="ECO:0000313" key="1">
    <source>
        <dbReference type="EMBL" id="EDS72957.1"/>
    </source>
</evidence>
<name>B1C7H0_9FIRM</name>
<sequence>MNNKKKESITLELTKEEYSKLNEYCKIKNVDYSKVISDIVNDYHKALAEEK</sequence>
<dbReference type="AlphaFoldDB" id="B1C7H0"/>
<proteinExistence type="predicted"/>
<evidence type="ECO:0000313" key="2">
    <source>
        <dbReference type="Proteomes" id="UP000005178"/>
    </source>
</evidence>
<dbReference type="STRING" id="445971.ANASTE_00672"/>
<organism evidence="1 2">
    <name type="scientific">Anaerofustis stercorihominis DSM 17244</name>
    <dbReference type="NCBI Taxonomy" id="445971"/>
    <lineage>
        <taxon>Bacteria</taxon>
        <taxon>Bacillati</taxon>
        <taxon>Bacillota</taxon>
        <taxon>Clostridia</taxon>
        <taxon>Eubacteriales</taxon>
        <taxon>Eubacteriaceae</taxon>
        <taxon>Anaerofustis</taxon>
    </lineage>
</organism>
<comment type="caution">
    <text evidence="1">The sequence shown here is derived from an EMBL/GenBank/DDBJ whole genome shotgun (WGS) entry which is preliminary data.</text>
</comment>
<protein>
    <submittedName>
        <fullName evidence="1">Uncharacterized protein</fullName>
    </submittedName>
</protein>
<gene>
    <name evidence="1" type="ORF">ANASTE_00672</name>
</gene>
<accession>B1C7H0</accession>
<dbReference type="GeneID" id="98001489"/>
<reference evidence="1" key="2">
    <citation type="submission" date="2013-08" db="EMBL/GenBank/DDBJ databases">
        <title>Draft genome sequence of Anaerofustis stercorihominis (DSM 17244).</title>
        <authorList>
            <person name="Sudarsanam P."/>
            <person name="Ley R."/>
            <person name="Guruge J."/>
            <person name="Turnbaugh P.J."/>
            <person name="Mahowald M."/>
            <person name="Liep D."/>
            <person name="Gordon J."/>
        </authorList>
    </citation>
    <scope>NUCLEOTIDE SEQUENCE</scope>
    <source>
        <strain evidence="1">DSM 17244</strain>
    </source>
</reference>
<dbReference type="RefSeq" id="WP_007049121.1">
    <property type="nucleotide sequence ID" value="NZ_DS560015.1"/>
</dbReference>
<dbReference type="EMBL" id="ABIL02000005">
    <property type="protein sequence ID" value="EDS72957.1"/>
    <property type="molecule type" value="Genomic_DNA"/>
</dbReference>
<keyword evidence="2" id="KW-1185">Reference proteome</keyword>
<reference evidence="1" key="1">
    <citation type="submission" date="2008-01" db="EMBL/GenBank/DDBJ databases">
        <authorList>
            <person name="Fulton L."/>
            <person name="Clifton S."/>
            <person name="Fulton B."/>
            <person name="Xu J."/>
            <person name="Minx P."/>
            <person name="Pepin K.H."/>
            <person name="Johnson M."/>
            <person name="Thiruvilangam P."/>
            <person name="Bhonagiri V."/>
            <person name="Nash W.E."/>
            <person name="Mardis E.R."/>
            <person name="Wilson R.K."/>
        </authorList>
    </citation>
    <scope>NUCLEOTIDE SEQUENCE [LARGE SCALE GENOMIC DNA]</scope>
    <source>
        <strain evidence="1">DSM 17244</strain>
    </source>
</reference>
<dbReference type="Proteomes" id="UP000005178">
    <property type="component" value="Unassembled WGS sequence"/>
</dbReference>